<dbReference type="InterPro" id="IPR025558">
    <property type="entry name" value="DUF4283"/>
</dbReference>
<proteinExistence type="predicted"/>
<sequence length="1027" mass="115926">MWSVRPVGSILSKWAKEWDGLYSLVNVAWGNGLNLWYIPFSVACNKARHVPIKGIWCLKVGEFSVTWDPGILEDGDGAKSCLNDINPKQMQFFWKNVPLKPSGSGDLSPASWKVACWTSSDVNGASKHKHSTLFKPGDSKRCYNTLVPYREAYQDPLEVGDREEAENWKRYDCGHINHDWGPMPYEGSPQIHSLQAICYQNGITAYEIVSYPHPDKGKRVLPTICRRIFKNFNATDRIDLKEPVVTYGPISVNELSKVETVDDQHQLAGSLDSQEIQGLQTEQTSVQEEEESLQSARKSWADEVDHFQAASQSHWQQFSGGKVLNSDAKLSFTEPLINEGRKIAHIDLEDVKLEEESWKSAVICMVLGANIPAVVFEGFVRRIWGHLGIVQVARMTKGLTMVKFNDEATRDEVLENGMIHFDKKPVIIRPWSADLNLIMLYFGEADNGGQTYQGSNTSPSAAVGNGENSAALAAESVVAGTAALAASNAKEGRKKRAIKAPNDDWQAPKHKVWRKGFVQVEVEEESNQHVHCRIKMIGQQKEFFATFIYRANSIDGRLELWRCLSGINISKAWIILGDFNAVFNHEDRGEEIIGCKPFKFYNFWIDHKDYKQLVMDSWNRPIRNHGLKGVFYKTMRLKHKLKAFNKSSIGDIGSSYDKAKAEYKDAQSDLQAAPLDSSKIEREKLAAKQGSLNDHFPEVVQHFLNHFQNIMGKENPTSRPVQQDCIDMGSILTLDQQNQGAFVKGRSIAYNILILQDLLKNYKRKNCSPRCTVKIDISKAYDTVNWDFLEKLLNLYCFPTKFITWIMLCVRNTSYTLVMNGRLQGAFKGEQGLRQGDPISPLLFVLIMEYLSRRFQLAAKDKRFRYHPLCKKLKLTNLCFADDLVIFCKGNEDSIQVIREVLEDFGKTSDITSAGAKGKFRASKLYNSLILQQPDPAARAIWCGLNVPKQSFILWQTAHSNLLTRDKLALFHITAADYVLFVVLTLKTITIFSSLAGSQRWFLKQSLLGWDSVVGLLILGAGTIGFG</sequence>
<dbReference type="Proteomes" id="UP000596661">
    <property type="component" value="Chromosome 1"/>
</dbReference>
<dbReference type="CDD" id="cd01650">
    <property type="entry name" value="RT_nLTR_like"/>
    <property type="match status" value="1"/>
</dbReference>
<evidence type="ECO:0000256" key="2">
    <source>
        <dbReference type="SAM" id="Phobius"/>
    </source>
</evidence>
<dbReference type="PANTHER" id="PTHR31635">
    <property type="entry name" value="REVERSE TRANSCRIPTASE DOMAIN-CONTAINING PROTEIN-RELATED"/>
    <property type="match status" value="1"/>
</dbReference>
<dbReference type="EnsemblPlants" id="evm.model.01.1129">
    <property type="protein sequence ID" value="cds.evm.model.01.1129"/>
    <property type="gene ID" value="evm.TU.01.1129"/>
</dbReference>
<dbReference type="Pfam" id="PF14111">
    <property type="entry name" value="DUF4283"/>
    <property type="match status" value="1"/>
</dbReference>
<reference evidence="4" key="2">
    <citation type="submission" date="2021-03" db="UniProtKB">
        <authorList>
            <consortium name="EnsemblPlants"/>
        </authorList>
    </citation>
    <scope>IDENTIFICATION</scope>
</reference>
<keyword evidence="5" id="KW-1185">Reference proteome</keyword>
<accession>A0A803NFP5</accession>
<protein>
    <recommendedName>
        <fullName evidence="3">Reverse transcriptase domain-containing protein</fullName>
    </recommendedName>
</protein>
<keyword evidence="2" id="KW-0472">Membrane</keyword>
<dbReference type="InterPro" id="IPR043502">
    <property type="entry name" value="DNA/RNA_pol_sf"/>
</dbReference>
<evidence type="ECO:0000259" key="3">
    <source>
        <dbReference type="PROSITE" id="PS50878"/>
    </source>
</evidence>
<organism evidence="4 5">
    <name type="scientific">Cannabis sativa</name>
    <name type="common">Hemp</name>
    <name type="synonym">Marijuana</name>
    <dbReference type="NCBI Taxonomy" id="3483"/>
    <lineage>
        <taxon>Eukaryota</taxon>
        <taxon>Viridiplantae</taxon>
        <taxon>Streptophyta</taxon>
        <taxon>Embryophyta</taxon>
        <taxon>Tracheophyta</taxon>
        <taxon>Spermatophyta</taxon>
        <taxon>Magnoliopsida</taxon>
        <taxon>eudicotyledons</taxon>
        <taxon>Gunneridae</taxon>
        <taxon>Pentapetalae</taxon>
        <taxon>rosids</taxon>
        <taxon>fabids</taxon>
        <taxon>Rosales</taxon>
        <taxon>Cannabaceae</taxon>
        <taxon>Cannabis</taxon>
    </lineage>
</organism>
<feature type="transmembrane region" description="Helical" evidence="2">
    <location>
        <begin position="1007"/>
        <end position="1026"/>
    </location>
</feature>
<evidence type="ECO:0000313" key="4">
    <source>
        <dbReference type="EnsemblPlants" id="cds.evm.model.01.1129"/>
    </source>
</evidence>
<name>A0A803NFP5_CANSA</name>
<dbReference type="Pfam" id="PF00078">
    <property type="entry name" value="RVT_1"/>
    <property type="match status" value="1"/>
</dbReference>
<dbReference type="EMBL" id="UZAU01000023">
    <property type="status" value="NOT_ANNOTATED_CDS"/>
    <property type="molecule type" value="Genomic_DNA"/>
</dbReference>
<evidence type="ECO:0000313" key="5">
    <source>
        <dbReference type="Proteomes" id="UP000596661"/>
    </source>
</evidence>
<dbReference type="SUPFAM" id="SSF56672">
    <property type="entry name" value="DNA/RNA polymerases"/>
    <property type="match status" value="1"/>
</dbReference>
<feature type="region of interest" description="Disordered" evidence="1">
    <location>
        <begin position="269"/>
        <end position="293"/>
    </location>
</feature>
<dbReference type="PROSITE" id="PS50878">
    <property type="entry name" value="RT_POL"/>
    <property type="match status" value="1"/>
</dbReference>
<keyword evidence="2" id="KW-1133">Transmembrane helix</keyword>
<dbReference type="PANTHER" id="PTHR31635:SF196">
    <property type="entry name" value="REVERSE TRANSCRIPTASE DOMAIN-CONTAINING PROTEIN-RELATED"/>
    <property type="match status" value="1"/>
</dbReference>
<dbReference type="AlphaFoldDB" id="A0A803NFP5"/>
<feature type="domain" description="Reverse transcriptase" evidence="3">
    <location>
        <begin position="654"/>
        <end position="947"/>
    </location>
</feature>
<dbReference type="InterPro" id="IPR000477">
    <property type="entry name" value="RT_dom"/>
</dbReference>
<keyword evidence="2" id="KW-0812">Transmembrane</keyword>
<evidence type="ECO:0000256" key="1">
    <source>
        <dbReference type="SAM" id="MobiDB-lite"/>
    </source>
</evidence>
<feature type="transmembrane region" description="Helical" evidence="2">
    <location>
        <begin position="968"/>
        <end position="986"/>
    </location>
</feature>
<dbReference type="Gramene" id="evm.model.01.1129">
    <property type="protein sequence ID" value="cds.evm.model.01.1129"/>
    <property type="gene ID" value="evm.TU.01.1129"/>
</dbReference>
<reference evidence="4" key="1">
    <citation type="submission" date="2018-11" db="EMBL/GenBank/DDBJ databases">
        <authorList>
            <person name="Grassa J C."/>
        </authorList>
    </citation>
    <scope>NUCLEOTIDE SEQUENCE [LARGE SCALE GENOMIC DNA]</scope>
</reference>